<dbReference type="InterPro" id="IPR036942">
    <property type="entry name" value="Beta-barrel_TonB_sf"/>
</dbReference>
<sequence>RRDYYKEETTHLKLTSRLSQSMKLTLEGLYGKTNSVSRSGMLTSGTGMLSYNGKSYLYLPSSLSPYDLYQSMVGLSFDHVLSPSTFYNIRISNISVNNVCSWYDRERDRTTIREFDNTPVDETPYGYWWRKIPEGWGMFHPAHVTGITRDWSETSTINLKFDLTSQIDRYNQIKVGWMVNYDDLDTHKEWVSRGQEDEEWVKKWRHFPIRAGAYLQDKLEFEGMIANFGVRIDYNDPNTEWYTVDRYSQYFMKKYKDVFTEVA</sequence>
<reference evidence="4" key="1">
    <citation type="journal article" date="2014" name="Front. Microbiol.">
        <title>High frequency of phylogenetically diverse reductive dehalogenase-homologous genes in deep subseafloor sedimentary metagenomes.</title>
        <authorList>
            <person name="Kawai M."/>
            <person name="Futagami T."/>
            <person name="Toyoda A."/>
            <person name="Takaki Y."/>
            <person name="Nishi S."/>
            <person name="Hori S."/>
            <person name="Arai W."/>
            <person name="Tsubouchi T."/>
            <person name="Morono Y."/>
            <person name="Uchiyama I."/>
            <person name="Ito T."/>
            <person name="Fujiyama A."/>
            <person name="Inagaki F."/>
            <person name="Takami H."/>
        </authorList>
    </citation>
    <scope>NUCLEOTIDE SEQUENCE</scope>
    <source>
        <strain evidence="4">Expedition CK06-06</strain>
    </source>
</reference>
<dbReference type="EMBL" id="BARW01024437">
    <property type="protein sequence ID" value="GAI91864.1"/>
    <property type="molecule type" value="Genomic_DNA"/>
</dbReference>
<feature type="non-terminal residue" evidence="4">
    <location>
        <position position="263"/>
    </location>
</feature>
<accession>X1UHL5</accession>
<feature type="non-terminal residue" evidence="4">
    <location>
        <position position="1"/>
    </location>
</feature>
<evidence type="ECO:0000256" key="3">
    <source>
        <dbReference type="ARBA" id="ARBA00023237"/>
    </source>
</evidence>
<keyword evidence="2" id="KW-0472">Membrane</keyword>
<evidence type="ECO:0008006" key="5">
    <source>
        <dbReference type="Google" id="ProtNLM"/>
    </source>
</evidence>
<protein>
    <recommendedName>
        <fullName evidence="5">TonB-dependent receptor-like beta-barrel domain-containing protein</fullName>
    </recommendedName>
</protein>
<evidence type="ECO:0000256" key="1">
    <source>
        <dbReference type="ARBA" id="ARBA00004442"/>
    </source>
</evidence>
<evidence type="ECO:0000313" key="4">
    <source>
        <dbReference type="EMBL" id="GAI91864.1"/>
    </source>
</evidence>
<evidence type="ECO:0000256" key="2">
    <source>
        <dbReference type="ARBA" id="ARBA00023136"/>
    </source>
</evidence>
<name>X1UHL5_9ZZZZ</name>
<dbReference type="Gene3D" id="2.40.170.20">
    <property type="entry name" value="TonB-dependent receptor, beta-barrel domain"/>
    <property type="match status" value="1"/>
</dbReference>
<comment type="subcellular location">
    <subcellularLocation>
        <location evidence="1">Cell outer membrane</location>
    </subcellularLocation>
</comment>
<gene>
    <name evidence="4" type="ORF">S12H4_40287</name>
</gene>
<organism evidence="4">
    <name type="scientific">marine sediment metagenome</name>
    <dbReference type="NCBI Taxonomy" id="412755"/>
    <lineage>
        <taxon>unclassified sequences</taxon>
        <taxon>metagenomes</taxon>
        <taxon>ecological metagenomes</taxon>
    </lineage>
</organism>
<keyword evidence="3" id="KW-0998">Cell outer membrane</keyword>
<dbReference type="AlphaFoldDB" id="X1UHL5"/>
<proteinExistence type="predicted"/>
<comment type="caution">
    <text evidence="4">The sequence shown here is derived from an EMBL/GenBank/DDBJ whole genome shotgun (WGS) entry which is preliminary data.</text>
</comment>
<dbReference type="SUPFAM" id="SSF56935">
    <property type="entry name" value="Porins"/>
    <property type="match status" value="1"/>
</dbReference>
<dbReference type="GO" id="GO:0009279">
    <property type="term" value="C:cell outer membrane"/>
    <property type="evidence" value="ECO:0007669"/>
    <property type="project" value="UniProtKB-SubCell"/>
</dbReference>